<feature type="domain" description="7,8-dihydro-6-hydroxymethylpterin-pyrophosphokinase" evidence="9">
    <location>
        <begin position="89"/>
        <end position="100"/>
    </location>
</feature>
<keyword evidence="8" id="KW-0289">Folate biosynthesis</keyword>
<evidence type="ECO:0000256" key="1">
    <source>
        <dbReference type="ARBA" id="ARBA00000198"/>
    </source>
</evidence>
<dbReference type="OrthoDB" id="9808041at2"/>
<keyword evidence="6 10" id="KW-0418">Kinase</keyword>
<dbReference type="PROSITE" id="PS00794">
    <property type="entry name" value="HPPK"/>
    <property type="match status" value="1"/>
</dbReference>
<comment type="pathway">
    <text evidence="2">Cofactor biosynthesis; tetrahydrofolate biosynthesis; 2-amino-4-hydroxy-6-hydroxymethyl-7,8-dihydropteridine diphosphate from 7,8-dihydroneopterin triphosphate: step 4/4.</text>
</comment>
<keyword evidence="11" id="KW-1185">Reference proteome</keyword>
<dbReference type="AlphaFoldDB" id="A0A0K9GNG2"/>
<dbReference type="PANTHER" id="PTHR43071">
    <property type="entry name" value="2-AMINO-4-HYDROXY-6-HYDROXYMETHYLDIHYDROPTERIDINE PYROPHOSPHOKINASE"/>
    <property type="match status" value="1"/>
</dbReference>
<dbReference type="GO" id="GO:0046656">
    <property type="term" value="P:folic acid biosynthetic process"/>
    <property type="evidence" value="ECO:0007669"/>
    <property type="project" value="UniProtKB-KW"/>
</dbReference>
<comment type="catalytic activity">
    <reaction evidence="1">
        <text>6-hydroxymethyl-7,8-dihydropterin + ATP = (7,8-dihydropterin-6-yl)methyl diphosphate + AMP + H(+)</text>
        <dbReference type="Rhea" id="RHEA:11412"/>
        <dbReference type="ChEBI" id="CHEBI:15378"/>
        <dbReference type="ChEBI" id="CHEBI:30616"/>
        <dbReference type="ChEBI" id="CHEBI:44841"/>
        <dbReference type="ChEBI" id="CHEBI:72950"/>
        <dbReference type="ChEBI" id="CHEBI:456215"/>
        <dbReference type="EC" id="2.7.6.3"/>
    </reaction>
</comment>
<reference evidence="11" key="1">
    <citation type="submission" date="2015-07" db="EMBL/GenBank/DDBJ databases">
        <title>Genome sequencing project for genomic taxonomy and phylogenomics of Bacillus-like bacteria.</title>
        <authorList>
            <person name="Liu B."/>
            <person name="Wang J."/>
            <person name="Zhu Y."/>
            <person name="Liu G."/>
            <person name="Chen Q."/>
            <person name="Chen Z."/>
            <person name="Lan J."/>
            <person name="Che J."/>
            <person name="Ge C."/>
            <person name="Shi H."/>
            <person name="Pan Z."/>
            <person name="Liu X."/>
        </authorList>
    </citation>
    <scope>NUCLEOTIDE SEQUENCE [LARGE SCALE GENOMIC DNA]</scope>
    <source>
        <strain evidence="11">FJAT-27997</strain>
    </source>
</reference>
<dbReference type="GO" id="GO:0003848">
    <property type="term" value="F:2-amino-4-hydroxy-6-hydroxymethyldihydropteridine diphosphokinase activity"/>
    <property type="evidence" value="ECO:0007669"/>
    <property type="project" value="UniProtKB-EC"/>
</dbReference>
<evidence type="ECO:0000256" key="4">
    <source>
        <dbReference type="ARBA" id="ARBA00022679"/>
    </source>
</evidence>
<comment type="caution">
    <text evidence="10">The sequence shown here is derived from an EMBL/GenBank/DDBJ whole genome shotgun (WGS) entry which is preliminary data.</text>
</comment>
<dbReference type="SUPFAM" id="SSF55083">
    <property type="entry name" value="6-hydroxymethyl-7,8-dihydropterin pyrophosphokinase, HPPK"/>
    <property type="match status" value="1"/>
</dbReference>
<evidence type="ECO:0000256" key="8">
    <source>
        <dbReference type="ARBA" id="ARBA00022909"/>
    </source>
</evidence>
<dbReference type="InterPro" id="IPR035907">
    <property type="entry name" value="Hppk_sf"/>
</dbReference>
<evidence type="ECO:0000256" key="5">
    <source>
        <dbReference type="ARBA" id="ARBA00022741"/>
    </source>
</evidence>
<protein>
    <recommendedName>
        <fullName evidence="3">2-amino-4-hydroxy-6-hydroxymethyldihydropteridine diphosphokinase</fullName>
        <ecNumber evidence="3">2.7.6.3</ecNumber>
    </recommendedName>
</protein>
<evidence type="ECO:0000256" key="2">
    <source>
        <dbReference type="ARBA" id="ARBA00005051"/>
    </source>
</evidence>
<evidence type="ECO:0000313" key="10">
    <source>
        <dbReference type="EMBL" id="KMY48180.1"/>
    </source>
</evidence>
<dbReference type="GO" id="GO:0005524">
    <property type="term" value="F:ATP binding"/>
    <property type="evidence" value="ECO:0007669"/>
    <property type="project" value="UniProtKB-KW"/>
</dbReference>
<gene>
    <name evidence="10" type="ORF">AC625_00330</name>
</gene>
<dbReference type="EMBL" id="LFZW01000001">
    <property type="protein sequence ID" value="KMY48180.1"/>
    <property type="molecule type" value="Genomic_DNA"/>
</dbReference>
<proteinExistence type="predicted"/>
<dbReference type="UniPathway" id="UPA00077">
    <property type="reaction ID" value="UER00155"/>
</dbReference>
<dbReference type="GO" id="GO:0016301">
    <property type="term" value="F:kinase activity"/>
    <property type="evidence" value="ECO:0007669"/>
    <property type="project" value="UniProtKB-KW"/>
</dbReference>
<keyword evidence="5" id="KW-0547">Nucleotide-binding</keyword>
<dbReference type="STRING" id="1679170.AC625_00330"/>
<sequence length="175" mass="19868">MENYSYLSIGSNIGDRSTYIKEAILLLHEIKEVNVVQTSSLYETAPIGYLDQPQFLNAVILVSTGLSAEGLLSVCQEIEQRLGRKRDIHWGPRTIDLDILLYNHENIETERLSVPHPRMMERAFVLVPLLEINPTIMLPTTDTPLNDILEKLEDKEGVQLWKQKSGEGAYALFES</sequence>
<keyword evidence="7" id="KW-0067">ATP-binding</keyword>
<dbReference type="EC" id="2.7.6.3" evidence="3"/>
<accession>A0A0K9GNG2</accession>
<dbReference type="NCBIfam" id="TIGR01498">
    <property type="entry name" value="folK"/>
    <property type="match status" value="1"/>
</dbReference>
<evidence type="ECO:0000313" key="11">
    <source>
        <dbReference type="Proteomes" id="UP000037146"/>
    </source>
</evidence>
<dbReference type="PANTHER" id="PTHR43071:SF1">
    <property type="entry name" value="2-AMINO-4-HYDROXY-6-HYDROXYMETHYLDIHYDROPTERIDINE PYROPHOSPHOKINASE"/>
    <property type="match status" value="1"/>
</dbReference>
<dbReference type="Pfam" id="PF01288">
    <property type="entry name" value="HPPK"/>
    <property type="match status" value="1"/>
</dbReference>
<keyword evidence="4" id="KW-0808">Transferase</keyword>
<evidence type="ECO:0000256" key="3">
    <source>
        <dbReference type="ARBA" id="ARBA00013253"/>
    </source>
</evidence>
<evidence type="ECO:0000259" key="9">
    <source>
        <dbReference type="PROSITE" id="PS00794"/>
    </source>
</evidence>
<dbReference type="GO" id="GO:0046654">
    <property type="term" value="P:tetrahydrofolate biosynthetic process"/>
    <property type="evidence" value="ECO:0007669"/>
    <property type="project" value="UniProtKB-UniPathway"/>
</dbReference>
<dbReference type="RefSeq" id="WP_049679511.1">
    <property type="nucleotide sequence ID" value="NZ_LFZW01000001.1"/>
</dbReference>
<evidence type="ECO:0000256" key="7">
    <source>
        <dbReference type="ARBA" id="ARBA00022840"/>
    </source>
</evidence>
<dbReference type="InterPro" id="IPR000550">
    <property type="entry name" value="Hppk"/>
</dbReference>
<dbReference type="Proteomes" id="UP000037146">
    <property type="component" value="Unassembled WGS sequence"/>
</dbReference>
<organism evidence="10 11">
    <name type="scientific">Peribacillus loiseleuriae</name>
    <dbReference type="NCBI Taxonomy" id="1679170"/>
    <lineage>
        <taxon>Bacteria</taxon>
        <taxon>Bacillati</taxon>
        <taxon>Bacillota</taxon>
        <taxon>Bacilli</taxon>
        <taxon>Bacillales</taxon>
        <taxon>Bacillaceae</taxon>
        <taxon>Peribacillus</taxon>
    </lineage>
</organism>
<name>A0A0K9GNG2_9BACI</name>
<dbReference type="PATRIC" id="fig|1679170.3.peg.67"/>
<dbReference type="Gene3D" id="3.30.70.560">
    <property type="entry name" value="7,8-Dihydro-6-hydroxymethylpterin-pyrophosphokinase HPPK"/>
    <property type="match status" value="1"/>
</dbReference>
<evidence type="ECO:0000256" key="6">
    <source>
        <dbReference type="ARBA" id="ARBA00022777"/>
    </source>
</evidence>
<dbReference type="CDD" id="cd00483">
    <property type="entry name" value="HPPK"/>
    <property type="match status" value="1"/>
</dbReference>